<dbReference type="PROSITE" id="PS51480">
    <property type="entry name" value="DHAL"/>
    <property type="match status" value="1"/>
</dbReference>
<dbReference type="InterPro" id="IPR036117">
    <property type="entry name" value="DhaL_dom_sf"/>
</dbReference>
<dbReference type="SMART" id="SM01120">
    <property type="entry name" value="Dak2"/>
    <property type="match status" value="1"/>
</dbReference>
<comment type="caution">
    <text evidence="2">The sequence shown here is derived from an EMBL/GenBank/DDBJ whole genome shotgun (WGS) entry which is preliminary data.</text>
</comment>
<dbReference type="PANTHER" id="PTHR33434">
    <property type="entry name" value="DEGV DOMAIN-CONTAINING PROTEIN DR_1986-RELATED"/>
    <property type="match status" value="1"/>
</dbReference>
<dbReference type="GO" id="GO:0004371">
    <property type="term" value="F:glycerone kinase activity"/>
    <property type="evidence" value="ECO:0007669"/>
    <property type="project" value="InterPro"/>
</dbReference>
<dbReference type="InterPro" id="IPR019986">
    <property type="entry name" value="YloV-like"/>
</dbReference>
<evidence type="ECO:0000313" key="3">
    <source>
        <dbReference type="Proteomes" id="UP000229681"/>
    </source>
</evidence>
<evidence type="ECO:0000259" key="1">
    <source>
        <dbReference type="PROSITE" id="PS51480"/>
    </source>
</evidence>
<dbReference type="GO" id="GO:0006071">
    <property type="term" value="P:glycerol metabolic process"/>
    <property type="evidence" value="ECO:0007669"/>
    <property type="project" value="InterPro"/>
</dbReference>
<proteinExistence type="predicted"/>
<dbReference type="NCBIfam" id="TIGR03599">
    <property type="entry name" value="YloV"/>
    <property type="match status" value="1"/>
</dbReference>
<dbReference type="InterPro" id="IPR033470">
    <property type="entry name" value="FakA-like_C"/>
</dbReference>
<organism evidence="2 3">
    <name type="scientific">Candidatus Thermofonsia Clade 1 bacterium</name>
    <dbReference type="NCBI Taxonomy" id="2364210"/>
    <lineage>
        <taxon>Bacteria</taxon>
        <taxon>Bacillati</taxon>
        <taxon>Chloroflexota</taxon>
        <taxon>Candidatus Thermofontia</taxon>
        <taxon>Candidatus Thermofonsia Clade 1</taxon>
    </lineage>
</organism>
<dbReference type="SUPFAM" id="SSF101473">
    <property type="entry name" value="DhaL-like"/>
    <property type="match status" value="1"/>
</dbReference>
<protein>
    <submittedName>
        <fullName evidence="2">Dak phosphatase</fullName>
    </submittedName>
</protein>
<accession>A0A2M8PEB8</accession>
<dbReference type="AlphaFoldDB" id="A0A2M8PEB8"/>
<evidence type="ECO:0000313" key="2">
    <source>
        <dbReference type="EMBL" id="PJF35906.1"/>
    </source>
</evidence>
<dbReference type="Gene3D" id="1.25.40.340">
    <property type="match status" value="1"/>
</dbReference>
<dbReference type="SMART" id="SM01121">
    <property type="entry name" value="Dak1_2"/>
    <property type="match status" value="1"/>
</dbReference>
<dbReference type="Pfam" id="PF13684">
    <property type="entry name" value="FakA-like_C"/>
    <property type="match status" value="1"/>
</dbReference>
<dbReference type="Pfam" id="PF21645">
    <property type="entry name" value="FakA-like_M"/>
    <property type="match status" value="1"/>
</dbReference>
<name>A0A2M8PEB8_9CHLR</name>
<dbReference type="EMBL" id="PGTM01000098">
    <property type="protein sequence ID" value="PJF35906.1"/>
    <property type="molecule type" value="Genomic_DNA"/>
</dbReference>
<dbReference type="InterPro" id="IPR048394">
    <property type="entry name" value="FakA-like_M"/>
</dbReference>
<dbReference type="PANTHER" id="PTHR33434:SF4">
    <property type="entry name" value="PHOSPHATASE PROTEIN"/>
    <property type="match status" value="1"/>
</dbReference>
<dbReference type="Proteomes" id="UP000229681">
    <property type="component" value="Unassembled WGS sequence"/>
</dbReference>
<reference evidence="2 3" key="1">
    <citation type="submission" date="2017-11" db="EMBL/GenBank/DDBJ databases">
        <title>Evolution of Phototrophy in the Chloroflexi Phylum Driven by Horizontal Gene Transfer.</title>
        <authorList>
            <person name="Ward L.M."/>
            <person name="Hemp J."/>
            <person name="Shih P.M."/>
            <person name="Mcglynn S.E."/>
            <person name="Fischer W."/>
        </authorList>
    </citation>
    <scope>NUCLEOTIDE SEQUENCE [LARGE SCALE GENOMIC DNA]</scope>
    <source>
        <strain evidence="2">JP3_13</strain>
    </source>
</reference>
<feature type="domain" description="DhaL" evidence="1">
    <location>
        <begin position="47"/>
        <end position="239"/>
    </location>
</feature>
<dbReference type="InterPro" id="IPR050270">
    <property type="entry name" value="DegV_domain_contain"/>
</dbReference>
<dbReference type="Pfam" id="PF02734">
    <property type="entry name" value="Dak2"/>
    <property type="match status" value="1"/>
</dbReference>
<sequence length="581" mass="61244">MPSVAATRYNLECSNVVSFQRSIGLLVIVTNLDQSNAWQAVLKCDGTRLRYLMTAALLWLEQHVEQINALNVFPVPDGDTGTNMLLTLRAAVAAIVHDERTAIGEIAAKLAHGALHGSRGNSGTVLSQLLSGIAEALRGAAELDAPLMARAFQRAVEVAYATFPRPVEGTILTVARAISAAVTQAAAHTSDLRQLFLIGLESGRQALAETPRLLPILAQAGVVDSGGQGLIVIMEGMARLFAEPSSTPLAMPAALSAESLEAAFALSEEAGADGFGYDVQYMLYGENLDVDAIRAAISAMGSSPIVVGTPDAVKVHVHVSDPNVPLAYGEALGRLSDVVIENMQAQSDAYRATRLAAARRTSIAVISVAYGEGIAQVFRDLGAQLLSGGQSMNPSVGEFLEAMRSADATQIILLPNNPNVILTAQQAAKLAERELNCSAAVIPTRSLPQGIAAMIAWQAEGDLEAICAAMAQAAARVRSGEITAATREVHWEGLHIQSGQLIGLLDDQIVCAGTSLGQILLDLLAQAQAEAYEVITLYYGAPIAAAAAEAAAELVRRRYPEQEVTLLRGGQPYYHFIIGIE</sequence>
<gene>
    <name evidence="2" type="ORF">CUN49_08165</name>
</gene>
<dbReference type="InterPro" id="IPR004007">
    <property type="entry name" value="DhaL_dom"/>
</dbReference>